<feature type="domain" description="Aldehyde dehydrogenase" evidence="5">
    <location>
        <begin position="43"/>
        <end position="496"/>
    </location>
</feature>
<proteinExistence type="inferred from homology"/>
<dbReference type="PANTHER" id="PTHR43353">
    <property type="entry name" value="SUCCINATE-SEMIALDEHYDE DEHYDROGENASE, MITOCHONDRIAL"/>
    <property type="match status" value="1"/>
</dbReference>
<dbReference type="Gene3D" id="3.40.605.10">
    <property type="entry name" value="Aldehyde Dehydrogenase, Chain A, domain 1"/>
    <property type="match status" value="1"/>
</dbReference>
<evidence type="ECO:0000256" key="2">
    <source>
        <dbReference type="ARBA" id="ARBA00023002"/>
    </source>
</evidence>
<dbReference type="InterPro" id="IPR029510">
    <property type="entry name" value="Ald_DH_CS_GLU"/>
</dbReference>
<feature type="active site" evidence="3">
    <location>
        <position position="272"/>
    </location>
</feature>
<evidence type="ECO:0000256" key="4">
    <source>
        <dbReference type="RuleBase" id="RU003345"/>
    </source>
</evidence>
<dbReference type="AlphaFoldDB" id="A0A0B8ZXJ2"/>
<dbReference type="InterPro" id="IPR016163">
    <property type="entry name" value="Ald_DH_C"/>
</dbReference>
<comment type="caution">
    <text evidence="6">The sequence shown here is derived from an EMBL/GenBank/DDBJ whole genome shotgun (WGS) entry which is preliminary data.</text>
</comment>
<dbReference type="PROSITE" id="PS00687">
    <property type="entry name" value="ALDEHYDE_DEHYDR_GLU"/>
    <property type="match status" value="1"/>
</dbReference>
<dbReference type="RefSeq" id="WP_039211913.1">
    <property type="nucleotide sequence ID" value="NZ_JTJZ01000022.1"/>
</dbReference>
<dbReference type="Proteomes" id="UP000031488">
    <property type="component" value="Unassembled WGS sequence"/>
</dbReference>
<evidence type="ECO:0000259" key="5">
    <source>
        <dbReference type="Pfam" id="PF00171"/>
    </source>
</evidence>
<accession>A0A0B8ZXJ2</accession>
<dbReference type="InterPro" id="IPR016161">
    <property type="entry name" value="Ald_DH/histidinol_DH"/>
</dbReference>
<dbReference type="SUPFAM" id="SSF53720">
    <property type="entry name" value="ALDH-like"/>
    <property type="match status" value="1"/>
</dbReference>
<evidence type="ECO:0000256" key="3">
    <source>
        <dbReference type="PROSITE-ProRule" id="PRU10007"/>
    </source>
</evidence>
<dbReference type="PATRIC" id="fig|1703.6.peg.3161"/>
<dbReference type="InterPro" id="IPR015590">
    <property type="entry name" value="Aldehyde_DH_dom"/>
</dbReference>
<dbReference type="Gene3D" id="3.40.309.10">
    <property type="entry name" value="Aldehyde Dehydrogenase, Chain A, domain 2"/>
    <property type="match status" value="1"/>
</dbReference>
<dbReference type="STRING" id="1703.BLSMQ_3693"/>
<dbReference type="EC" id="1.2.1.16" evidence="6"/>
<dbReference type="InterPro" id="IPR016162">
    <property type="entry name" value="Ald_DH_N"/>
</dbReference>
<dbReference type="Pfam" id="PF00171">
    <property type="entry name" value="Aldedh"/>
    <property type="match status" value="1"/>
</dbReference>
<sequence length="533" mass="56731">MTTDTTAHVSEAGTAGTASSHVTAALRDFLDTDPYADASGSGEVMRGVEPFTGREVDRFTRNTPADIEAAYATARIAGPTWAAQSVEHRAKVLTRLHAALARNEDLLLDIIQYETGKARIHAYDEILDTYNVLRHYGVMAARYLRPERRRGAIPVLTRTEVTRTPLGVIGFITPWNYPLTLGATDLFAALTAGNAVVHKPDSTTTLTSVFMRRLAIAAGLPPEVWQLVPGPSSEVGPALMAGADGISFTGSTAAGRSIAAETGQRLLPTALELGGKNPLIVAADADLEKAVEGAVRGSFSSAGQLCISIERIYVHEDLYETFCAHFAEAARAYRLSAEFEYGPDMGTLAGPKQLETITKHVEQARSVGATVLAGGHPVPDLGPYFYAPTVLTDVPASAELHREETFGPVVSVYSVPSDAAAIAAANDSDYGLAASVYSRSHGREIARQVESGMVNVNEVYPASWGSIDAPAGGVKASGMGHRHGPEGLYQFMHSHTIAQQRLHPIAPAGPLDQKTFAKAMSGALQVMRSLRMK</sequence>
<evidence type="ECO:0000313" key="7">
    <source>
        <dbReference type="Proteomes" id="UP000031488"/>
    </source>
</evidence>
<dbReference type="PANTHER" id="PTHR43353:SF5">
    <property type="entry name" value="SUCCINATE-SEMIALDEHYDE DEHYDROGENASE, MITOCHONDRIAL"/>
    <property type="match status" value="1"/>
</dbReference>
<gene>
    <name evidence="6" type="ORF">AE0388_3204</name>
</gene>
<comment type="similarity">
    <text evidence="1 4">Belongs to the aldehyde dehydrogenase family.</text>
</comment>
<dbReference type="OrthoDB" id="6882680at2"/>
<protein>
    <submittedName>
        <fullName evidence="6">Succinate-semialdehyde dehydrogenase (NAD(P)(+))</fullName>
        <ecNumber evidence="6">1.2.1.16</ecNumber>
    </submittedName>
</protein>
<evidence type="ECO:0000313" key="6">
    <source>
        <dbReference type="EMBL" id="KHS51132.1"/>
    </source>
</evidence>
<dbReference type="FunFam" id="3.40.309.10:FF:000009">
    <property type="entry name" value="Aldehyde dehydrogenase A"/>
    <property type="match status" value="1"/>
</dbReference>
<dbReference type="NCBIfam" id="NF006916">
    <property type="entry name" value="PRK09407.1"/>
    <property type="match status" value="1"/>
</dbReference>
<keyword evidence="2 4" id="KW-0560">Oxidoreductase</keyword>
<dbReference type="InterPro" id="IPR050740">
    <property type="entry name" value="Aldehyde_DH_Superfamily"/>
</dbReference>
<organism evidence="6 7">
    <name type="scientific">Brevibacterium linens</name>
    <dbReference type="NCBI Taxonomy" id="1703"/>
    <lineage>
        <taxon>Bacteria</taxon>
        <taxon>Bacillati</taxon>
        <taxon>Actinomycetota</taxon>
        <taxon>Actinomycetes</taxon>
        <taxon>Micrococcales</taxon>
        <taxon>Brevibacteriaceae</taxon>
        <taxon>Brevibacterium</taxon>
    </lineage>
</organism>
<dbReference type="GO" id="GO:0004777">
    <property type="term" value="F:succinate-semialdehyde dehydrogenase (NAD+) activity"/>
    <property type="evidence" value="ECO:0007669"/>
    <property type="project" value="TreeGrafter"/>
</dbReference>
<dbReference type="EMBL" id="JTJZ01000022">
    <property type="protein sequence ID" value="KHS51132.1"/>
    <property type="molecule type" value="Genomic_DNA"/>
</dbReference>
<dbReference type="GO" id="GO:0009450">
    <property type="term" value="P:gamma-aminobutyric acid catabolic process"/>
    <property type="evidence" value="ECO:0007669"/>
    <property type="project" value="TreeGrafter"/>
</dbReference>
<reference evidence="6 7" key="1">
    <citation type="submission" date="2014-11" db="EMBL/GenBank/DDBJ databases">
        <title>Draft Genome Sequence of Brevibacterium linens AE038-8.</title>
        <authorList>
            <person name="Maizel D."/>
            <person name="Utturkar S.M."/>
            <person name="Brown S.D."/>
            <person name="Ferrero M."/>
            <person name="Rosen B.P."/>
        </authorList>
    </citation>
    <scope>NUCLEOTIDE SEQUENCE [LARGE SCALE GENOMIC DNA]</scope>
    <source>
        <strain evidence="6 7">AE038-8</strain>
    </source>
</reference>
<keyword evidence="7" id="KW-1185">Reference proteome</keyword>
<name>A0A0B8ZXJ2_BRELN</name>
<evidence type="ECO:0000256" key="1">
    <source>
        <dbReference type="ARBA" id="ARBA00009986"/>
    </source>
</evidence>